<organism evidence="1 2">
    <name type="scientific">Devosia oryziradicis</name>
    <dbReference type="NCBI Taxonomy" id="2801335"/>
    <lineage>
        <taxon>Bacteria</taxon>
        <taxon>Pseudomonadati</taxon>
        <taxon>Pseudomonadota</taxon>
        <taxon>Alphaproteobacteria</taxon>
        <taxon>Hyphomicrobiales</taxon>
        <taxon>Devosiaceae</taxon>
        <taxon>Devosia</taxon>
    </lineage>
</organism>
<protein>
    <submittedName>
        <fullName evidence="1">DUF982 domain-containing protein</fullName>
    </submittedName>
</protein>
<sequence>MLDTIHAWDRPITIKLNGNATVIGTPAQARNVLLMDWPAERGDKHKIASDICLAAMEGAAPEPAWLAFMEAAIEAGIFVE</sequence>
<name>A0ABX7BYL5_9HYPH</name>
<dbReference type="InterPro" id="IPR010385">
    <property type="entry name" value="DUF982"/>
</dbReference>
<dbReference type="EMBL" id="CP068047">
    <property type="protein sequence ID" value="QQR37013.1"/>
    <property type="molecule type" value="Genomic_DNA"/>
</dbReference>
<reference evidence="1 2" key="1">
    <citation type="submission" date="2021-01" db="EMBL/GenBank/DDBJ databases">
        <title>Genome seq and assembly of Devosia sp. G19.</title>
        <authorList>
            <person name="Chhetri G."/>
        </authorList>
    </citation>
    <scope>NUCLEOTIDE SEQUENCE [LARGE SCALE GENOMIC DNA]</scope>
    <source>
        <strain evidence="1 2">G19</strain>
    </source>
</reference>
<gene>
    <name evidence="1" type="ORF">JI749_05185</name>
</gene>
<proteinExistence type="predicted"/>
<dbReference type="RefSeq" id="WP_201660221.1">
    <property type="nucleotide sequence ID" value="NZ_CP068047.1"/>
</dbReference>
<dbReference type="Gene3D" id="6.10.250.730">
    <property type="match status" value="1"/>
</dbReference>
<dbReference type="Pfam" id="PF06169">
    <property type="entry name" value="DUF982"/>
    <property type="match status" value="1"/>
</dbReference>
<evidence type="ECO:0000313" key="1">
    <source>
        <dbReference type="EMBL" id="QQR37013.1"/>
    </source>
</evidence>
<dbReference type="Proteomes" id="UP000595460">
    <property type="component" value="Chromosome"/>
</dbReference>
<accession>A0ABX7BYL5</accession>
<evidence type="ECO:0000313" key="2">
    <source>
        <dbReference type="Proteomes" id="UP000595460"/>
    </source>
</evidence>
<keyword evidence="2" id="KW-1185">Reference proteome</keyword>